<dbReference type="GO" id="GO:0005886">
    <property type="term" value="C:plasma membrane"/>
    <property type="evidence" value="ECO:0007669"/>
    <property type="project" value="TreeGrafter"/>
</dbReference>
<dbReference type="AlphaFoldDB" id="A0A8X7TCY2"/>
<keyword evidence="6" id="KW-0325">Glycoprotein</keyword>
<feature type="compositionally biased region" description="Basic and acidic residues" evidence="7">
    <location>
        <begin position="7"/>
        <end position="21"/>
    </location>
</feature>
<dbReference type="PANTHER" id="PTHR11731:SF160">
    <property type="entry name" value="DIPEPTIDYL AMINOPEPTIDASE A"/>
    <property type="match status" value="1"/>
</dbReference>
<dbReference type="InterPro" id="IPR029058">
    <property type="entry name" value="AB_hydrolase_fold"/>
</dbReference>
<keyword evidence="8" id="KW-0472">Membrane</keyword>
<dbReference type="InterPro" id="IPR002469">
    <property type="entry name" value="Peptidase_S9B_N"/>
</dbReference>
<dbReference type="Pfam" id="PF00930">
    <property type="entry name" value="DPPIV_N"/>
    <property type="match status" value="1"/>
</dbReference>
<feature type="domain" description="Peptidase S9 prolyl oligopeptidase catalytic" evidence="9">
    <location>
        <begin position="721"/>
        <end position="918"/>
    </location>
</feature>
<dbReference type="GO" id="GO:0004177">
    <property type="term" value="F:aminopeptidase activity"/>
    <property type="evidence" value="ECO:0007669"/>
    <property type="project" value="UniProtKB-KW"/>
</dbReference>
<dbReference type="GO" id="GO:0006508">
    <property type="term" value="P:proteolysis"/>
    <property type="evidence" value="ECO:0007669"/>
    <property type="project" value="UniProtKB-KW"/>
</dbReference>
<accession>A0A8X7TCY2</accession>
<evidence type="ECO:0000256" key="3">
    <source>
        <dbReference type="ARBA" id="ARBA00022670"/>
    </source>
</evidence>
<dbReference type="PANTHER" id="PTHR11731">
    <property type="entry name" value="PROTEASE FAMILY S9B,C DIPEPTIDYL-PEPTIDASE IV-RELATED"/>
    <property type="match status" value="1"/>
</dbReference>
<dbReference type="GO" id="GO:0008236">
    <property type="term" value="F:serine-type peptidase activity"/>
    <property type="evidence" value="ECO:0007669"/>
    <property type="project" value="UniProtKB-KW"/>
</dbReference>
<dbReference type="SUPFAM" id="SSF82171">
    <property type="entry name" value="DPP6 N-terminal domain-like"/>
    <property type="match status" value="1"/>
</dbReference>
<evidence type="ECO:0000259" key="9">
    <source>
        <dbReference type="Pfam" id="PF00326"/>
    </source>
</evidence>
<dbReference type="Proteomes" id="UP000590412">
    <property type="component" value="Unassembled WGS sequence"/>
</dbReference>
<keyword evidence="5" id="KW-0720">Serine protease</keyword>
<keyword evidence="4" id="KW-0378">Hydrolase</keyword>
<dbReference type="GO" id="GO:0008239">
    <property type="term" value="F:dipeptidyl-peptidase activity"/>
    <property type="evidence" value="ECO:0007669"/>
    <property type="project" value="TreeGrafter"/>
</dbReference>
<evidence type="ECO:0000256" key="4">
    <source>
        <dbReference type="ARBA" id="ARBA00022801"/>
    </source>
</evidence>
<dbReference type="InterPro" id="IPR050278">
    <property type="entry name" value="Serine_Prot_S9B/DPPIV"/>
</dbReference>
<dbReference type="EMBL" id="JABWAB010000001">
    <property type="protein sequence ID" value="KAF6058862.1"/>
    <property type="molecule type" value="Genomic_DNA"/>
</dbReference>
<dbReference type="Gene3D" id="3.40.50.1820">
    <property type="entry name" value="alpha/beta hydrolase"/>
    <property type="match status" value="1"/>
</dbReference>
<protein>
    <submittedName>
        <fullName evidence="11">Dipeptidyl peptidase IV (DPP IV) N-terminal region family protein</fullName>
    </submittedName>
</protein>
<evidence type="ECO:0000256" key="1">
    <source>
        <dbReference type="ARBA" id="ARBA00006150"/>
    </source>
</evidence>
<keyword evidence="8" id="KW-1133">Transmembrane helix</keyword>
<feature type="region of interest" description="Disordered" evidence="7">
    <location>
        <begin position="1"/>
        <end position="51"/>
    </location>
</feature>
<comment type="similarity">
    <text evidence="1">Belongs to the peptidase S9B family.</text>
</comment>
<proteinExistence type="inferred from homology"/>
<evidence type="ECO:0000259" key="10">
    <source>
        <dbReference type="Pfam" id="PF00930"/>
    </source>
</evidence>
<keyword evidence="2" id="KW-0031">Aminopeptidase</keyword>
<dbReference type="InterPro" id="IPR001375">
    <property type="entry name" value="Peptidase_S9_cat"/>
</dbReference>
<sequence>MYAKLNSSDRIEQYEMVDQSHRQSTLDGAVGDASQEGSPSKSSTDSRSSEFLEDIESCALRTGETKDDFNNDPFYQSILRRYRKQGFPLKYCSIFGVVCLLLWIVGIVAYSQQSPSQLISNTKWQTNVHLGDRNITLAKYDPHLKNITFDGWRNGDYLTYEEEVHWLNAKQLPKNKHRGLYLTSTSHSFLIRQANGDYEAVFLPTKKFAYQNNFFNIEEITLNPTTPIDQLNNFHLIKTDTLKQWRHSSFALYWIYNPQLSTYIPIQPPRESDTQDSNSKLSATALEKLHFVEFAPDGKSVVFAFEHNLYIQNLSNNKVQQITTDGSRYIFNGKPDWIYEEEVVATDRMIWWSPNSKHLVFTKINDTEVKNVNIDYYVKQNTEVGMQYDQSNEKRYQLVDQYPVESSLLYPKPGTRNPTVSLHVYHVDEQKLETISDKDEGLGRDFVVYQASWIDNENFLVKETDRTSKILSKKLYTPASSNLSLLGSVNVTDLYGGWVGKMKPITSLNGPYVDNYVVDGKNYLAIFDKASDIQPSRVLKEYQAINEGIYDEVENYLYFLTNKRSAMDSHLIGYDLAKDTYIEITSLDVDGYYVASFSQNGRFLNLQYEGPDQPWQRLIDMAGLHDSLYDVTTLKKAILQYPMVNHFEVSQKQFQKFNFPTVIHRQIKILKYNIALSVKEILPPNFDPKKKHPLLVHAYGGPGSQNVLKKFDIDFLKIASAALNAVVLVIDPRGTGGNDWQFQAFASNKIGYWEPRDVKLITSEYMSANDFINKNRVGLWGWSYGGFTTLKTLEYDNGRVFKYGVVIAPVTNWLFYNSIYTERYMNQPSENPNYKKYARVQDVENFKNIHRFLIMHGSADDNVHLQNTMWLMDKLNSASVKNYDLQIFPDSDHNIDYNNANTLVYGKLLSWLQNAFNGRFDDMV</sequence>
<evidence type="ECO:0000256" key="8">
    <source>
        <dbReference type="SAM" id="Phobius"/>
    </source>
</evidence>
<name>A0A8X7TCY2_CANPA</name>
<gene>
    <name evidence="11" type="ORF">FOB60_000444</name>
</gene>
<keyword evidence="3" id="KW-0645">Protease</keyword>
<feature type="transmembrane region" description="Helical" evidence="8">
    <location>
        <begin position="89"/>
        <end position="110"/>
    </location>
</feature>
<evidence type="ECO:0000313" key="11">
    <source>
        <dbReference type="EMBL" id="KAF6058862.1"/>
    </source>
</evidence>
<feature type="domain" description="Dipeptidylpeptidase IV N-terminal" evidence="10">
    <location>
        <begin position="233"/>
        <end position="615"/>
    </location>
</feature>
<reference evidence="11" key="1">
    <citation type="submission" date="2020-03" db="EMBL/GenBank/DDBJ databases">
        <title>FDA dAtabase for Regulatory Grade micrObial Sequences (FDA-ARGOS): Supporting development and validation of Infectious Disease Dx tests.</title>
        <authorList>
            <person name="Campos J."/>
            <person name="Goldberg B."/>
            <person name="Tallon L."/>
            <person name="Sadzewicz L."/>
            <person name="Vavikolanu K."/>
            <person name="Mehta A."/>
            <person name="Aluvathingal J."/>
            <person name="Nadendla S."/>
            <person name="Nandy P."/>
            <person name="Geyer C."/>
            <person name="Yan Y."/>
            <person name="Sichtig H."/>
        </authorList>
    </citation>
    <scope>NUCLEOTIDE SEQUENCE [LARGE SCALE GENOMIC DNA]</scope>
    <source>
        <strain evidence="11">FDAARGOS_652</strain>
    </source>
</reference>
<evidence type="ECO:0000256" key="7">
    <source>
        <dbReference type="SAM" id="MobiDB-lite"/>
    </source>
</evidence>
<keyword evidence="8" id="KW-0812">Transmembrane</keyword>
<comment type="caution">
    <text evidence="11">The sequence shown here is derived from an EMBL/GenBank/DDBJ whole genome shotgun (WGS) entry which is preliminary data.</text>
</comment>
<dbReference type="Pfam" id="PF00326">
    <property type="entry name" value="Peptidase_S9"/>
    <property type="match status" value="1"/>
</dbReference>
<evidence type="ECO:0000256" key="2">
    <source>
        <dbReference type="ARBA" id="ARBA00022438"/>
    </source>
</evidence>
<dbReference type="FunFam" id="3.40.50.1820:FF:000003">
    <property type="entry name" value="Dipeptidyl peptidase 4"/>
    <property type="match status" value="1"/>
</dbReference>
<evidence type="ECO:0000313" key="12">
    <source>
        <dbReference type="Proteomes" id="UP000590412"/>
    </source>
</evidence>
<dbReference type="SUPFAM" id="SSF53474">
    <property type="entry name" value="alpha/beta-Hydrolases"/>
    <property type="match status" value="1"/>
</dbReference>
<dbReference type="Gene3D" id="2.140.10.30">
    <property type="entry name" value="Dipeptidylpeptidase IV, N-terminal domain"/>
    <property type="match status" value="1"/>
</dbReference>
<evidence type="ECO:0000256" key="6">
    <source>
        <dbReference type="ARBA" id="ARBA00023180"/>
    </source>
</evidence>
<evidence type="ECO:0000256" key="5">
    <source>
        <dbReference type="ARBA" id="ARBA00022825"/>
    </source>
</evidence>
<organism evidence="11 12">
    <name type="scientific">Candida parapsilosis</name>
    <name type="common">Yeast</name>
    <dbReference type="NCBI Taxonomy" id="5480"/>
    <lineage>
        <taxon>Eukaryota</taxon>
        <taxon>Fungi</taxon>
        <taxon>Dikarya</taxon>
        <taxon>Ascomycota</taxon>
        <taxon>Saccharomycotina</taxon>
        <taxon>Pichiomycetes</taxon>
        <taxon>Debaryomycetaceae</taxon>
        <taxon>Candida/Lodderomyces clade</taxon>
        <taxon>Candida</taxon>
    </lineage>
</organism>